<comment type="caution">
    <text evidence="1">The sequence shown here is derived from an EMBL/GenBank/DDBJ whole genome shotgun (WGS) entry which is preliminary data.</text>
</comment>
<reference evidence="1 2" key="3">
    <citation type="journal article" date="2022" name="Microbiol. Spectr.">
        <title>Folding features and dynamics of 3D genome architecture in plant fungal pathogens.</title>
        <authorList>
            <person name="Xia C."/>
        </authorList>
    </citation>
    <scope>NUCLEOTIDE SEQUENCE [LARGE SCALE GENOMIC DNA]</scope>
    <source>
        <strain evidence="1 2">93-210</strain>
    </source>
</reference>
<organism evidence="1 2">
    <name type="scientific">Puccinia striiformis f. sp. tritici</name>
    <dbReference type="NCBI Taxonomy" id="168172"/>
    <lineage>
        <taxon>Eukaryota</taxon>
        <taxon>Fungi</taxon>
        <taxon>Dikarya</taxon>
        <taxon>Basidiomycota</taxon>
        <taxon>Pucciniomycotina</taxon>
        <taxon>Pucciniomycetes</taxon>
        <taxon>Pucciniales</taxon>
        <taxon>Pucciniaceae</taxon>
        <taxon>Puccinia</taxon>
    </lineage>
</organism>
<reference evidence="2" key="2">
    <citation type="journal article" date="2018" name="Mol. Plant Microbe Interact.">
        <title>Genome sequence resources for the wheat stripe rust pathogen (Puccinia striiformis f. sp. tritici) and the barley stripe rust pathogen (Puccinia striiformis f. sp. hordei).</title>
        <authorList>
            <person name="Xia C."/>
            <person name="Wang M."/>
            <person name="Yin C."/>
            <person name="Cornejo O.E."/>
            <person name="Hulbert S.H."/>
            <person name="Chen X."/>
        </authorList>
    </citation>
    <scope>NUCLEOTIDE SEQUENCE [LARGE SCALE GENOMIC DNA]</scope>
    <source>
        <strain evidence="2">93-210</strain>
    </source>
</reference>
<dbReference type="EMBL" id="CM045869">
    <property type="protein sequence ID" value="KAI7954966.1"/>
    <property type="molecule type" value="Genomic_DNA"/>
</dbReference>
<keyword evidence="2" id="KW-1185">Reference proteome</keyword>
<proteinExistence type="predicted"/>
<evidence type="ECO:0000313" key="1">
    <source>
        <dbReference type="EMBL" id="KAI7954966.1"/>
    </source>
</evidence>
<name>A0ACC0EM17_9BASI</name>
<gene>
    <name evidence="1" type="ORF">MJO28_005366</name>
</gene>
<evidence type="ECO:0000313" key="2">
    <source>
        <dbReference type="Proteomes" id="UP001060170"/>
    </source>
</evidence>
<accession>A0ACC0EM17</accession>
<reference evidence="2" key="1">
    <citation type="journal article" date="2018" name="BMC Genomics">
        <title>Genomic insights into host adaptation between the wheat stripe rust pathogen (Puccinia striiformis f. sp. tritici) and the barley stripe rust pathogen (Puccinia striiformis f. sp. hordei).</title>
        <authorList>
            <person name="Xia C."/>
            <person name="Wang M."/>
            <person name="Yin C."/>
            <person name="Cornejo O.E."/>
            <person name="Hulbert S.H."/>
            <person name="Chen X."/>
        </authorList>
    </citation>
    <scope>NUCLEOTIDE SEQUENCE [LARGE SCALE GENOMIC DNA]</scope>
    <source>
        <strain evidence="2">93-210</strain>
    </source>
</reference>
<protein>
    <submittedName>
        <fullName evidence="1">Uncharacterized protein</fullName>
    </submittedName>
</protein>
<sequence>MVVVVGMTISCFQLPAWFCISLIYLIRSIVPLAWLYFLSSLFSYLLPDHDQSLFNLRAHQHNRQEQSLQAWPALFFLLSTCEVLFSIYSLYSSHLVQRRVNHFEHPTSFIRTTINRIVGTGLGPEYNNHRISSPGSSNPTNSVSGSPDSIDQLLDDTLLPIPQIYPSRPSSPSGLAPDHLLPYDDPKAIDFRSNQVLWFQNCPWEELKKENMMEWLAWSLFGMSLEEVRLEDTQMEQKAEPRSKLLDEILIRFENRAGYRLQPGYNPNLANQVIRLTLDPIKISIRPLGLYLLSNLGSLVLKHFLKKAGFREAQCTDRCPQGLKYLIRKPKGWDDLPVETRPIPLIFAHGLGIGFCQYAAFLTYLAHAPWALNKPIVVLIQPSISQEVFSSQHLKPPTKETLAADVIQLIYSEKFAETGVELVGHSMGTIVIAWVVKALSNKGVIKRICLIDPVCFCLWEPHVCYNFLYSKPQTGIERMIRYFVGTELGVAHHLHRYFEWRSNILWPFEIPGFIDPQKFQVFLSEKDSILNASRVKKYLIDNGMEINKGLFVAEGNAHGESIIEMGAHFDQVKKWLQA</sequence>
<dbReference type="Proteomes" id="UP001060170">
    <property type="component" value="Chromosome 5"/>
</dbReference>